<evidence type="ECO:0000256" key="4">
    <source>
        <dbReference type="ARBA" id="ARBA00022806"/>
    </source>
</evidence>
<evidence type="ECO:0000313" key="10">
    <source>
        <dbReference type="Proteomes" id="UP000266091"/>
    </source>
</evidence>
<name>A0A388SC77_9BURK</name>
<dbReference type="PANTHER" id="PTHR43788:SF8">
    <property type="entry name" value="DNA-BINDING PROTEIN SMUBP-2"/>
    <property type="match status" value="1"/>
</dbReference>
<keyword evidence="2" id="KW-0547">Nucleotide-binding</keyword>
<evidence type="ECO:0000256" key="2">
    <source>
        <dbReference type="ARBA" id="ARBA00022741"/>
    </source>
</evidence>
<dbReference type="GO" id="GO:0016787">
    <property type="term" value="F:hydrolase activity"/>
    <property type="evidence" value="ECO:0007669"/>
    <property type="project" value="UniProtKB-KW"/>
</dbReference>
<dbReference type="InterPro" id="IPR041677">
    <property type="entry name" value="DNA2/NAM7_AAA_11"/>
</dbReference>
<evidence type="ECO:0000256" key="3">
    <source>
        <dbReference type="ARBA" id="ARBA00022801"/>
    </source>
</evidence>
<dbReference type="PANTHER" id="PTHR43788">
    <property type="entry name" value="DNA2/NAM7 HELICASE FAMILY MEMBER"/>
    <property type="match status" value="1"/>
</dbReference>
<dbReference type="InterPro" id="IPR047187">
    <property type="entry name" value="SF1_C_Upf1"/>
</dbReference>
<comment type="similarity">
    <text evidence="1">Belongs to the DNA2/NAM7 helicase family.</text>
</comment>
<keyword evidence="5" id="KW-0067">ATP-binding</keyword>
<dbReference type="InterPro" id="IPR041679">
    <property type="entry name" value="DNA2/NAM7-like_C"/>
</dbReference>
<keyword evidence="3" id="KW-0378">Hydrolase</keyword>
<evidence type="ECO:0000259" key="8">
    <source>
        <dbReference type="Pfam" id="PF18741"/>
    </source>
</evidence>
<organism evidence="9 10">
    <name type="scientific">Mesosutterella multiformis</name>
    <dbReference type="NCBI Taxonomy" id="2259133"/>
    <lineage>
        <taxon>Bacteria</taxon>
        <taxon>Pseudomonadati</taxon>
        <taxon>Pseudomonadota</taxon>
        <taxon>Betaproteobacteria</taxon>
        <taxon>Burkholderiales</taxon>
        <taxon>Sutterellaceae</taxon>
        <taxon>Mesosutterella</taxon>
    </lineage>
</organism>
<evidence type="ECO:0000259" key="7">
    <source>
        <dbReference type="Pfam" id="PF13087"/>
    </source>
</evidence>
<keyword evidence="4" id="KW-0347">Helicase</keyword>
<keyword evidence="9" id="KW-0413">Isomerase</keyword>
<reference evidence="9 10" key="1">
    <citation type="journal article" date="2018" name="Int. J. Syst. Evol. Microbiol.">
        <title>Mesosutterella multiformis gen. nov., sp. nov., a member of the family Sutterellaceae and Sutterella megalosphaeroides sp. nov., isolated from human faeces.</title>
        <authorList>
            <person name="Sakamoto M."/>
            <person name="Ikeyama N."/>
            <person name="Kunihiro T."/>
            <person name="Iino T."/>
            <person name="Yuki M."/>
            <person name="Ohkuma M."/>
        </authorList>
    </citation>
    <scope>NUCLEOTIDE SEQUENCE [LARGE SCALE GENOMIC DNA]</scope>
    <source>
        <strain evidence="9 10">4NBBH2</strain>
    </source>
</reference>
<dbReference type="OrthoDB" id="9757917at2"/>
<feature type="domain" description="Restriction endonuclease type II-like" evidence="8">
    <location>
        <begin position="1372"/>
        <end position="1459"/>
    </location>
</feature>
<feature type="domain" description="DNA2/NAM7 helicase helicase" evidence="6">
    <location>
        <begin position="364"/>
        <end position="496"/>
    </location>
</feature>
<dbReference type="InterPro" id="IPR050534">
    <property type="entry name" value="Coronavir_polyprotein_1ab"/>
</dbReference>
<comment type="caution">
    <text evidence="9">The sequence shown here is derived from an EMBL/GenBank/DDBJ whole genome shotgun (WGS) entry which is preliminary data.</text>
</comment>
<keyword evidence="10" id="KW-1185">Reference proteome</keyword>
<dbReference type="CDD" id="cd18808">
    <property type="entry name" value="SF1_C_Upf1"/>
    <property type="match status" value="1"/>
</dbReference>
<accession>A0A388SC77</accession>
<evidence type="ECO:0000256" key="1">
    <source>
        <dbReference type="ARBA" id="ARBA00007913"/>
    </source>
</evidence>
<dbReference type="GO" id="GO:0005524">
    <property type="term" value="F:ATP binding"/>
    <property type="evidence" value="ECO:0007669"/>
    <property type="project" value="UniProtKB-KW"/>
</dbReference>
<dbReference type="InterPro" id="IPR027417">
    <property type="entry name" value="P-loop_NTPase"/>
</dbReference>
<dbReference type="GO" id="GO:0043139">
    <property type="term" value="F:5'-3' DNA helicase activity"/>
    <property type="evidence" value="ECO:0007669"/>
    <property type="project" value="TreeGrafter"/>
</dbReference>
<sequence>MQEVSIEKRGRQAAQAKALFGFARELGRVRRENIIWLDRHPWFLKFSSIDPKLPGVKKWTPESREPNLLLSVEQLQLPHCPEPPALLREAVGEGWEKPEWEPGSELIERAASDEKFGEAWLDWGGARKDWLLHWEAVSKSLDLFQMLYQKSREVEDSNLRLIAKAGSISFASDDAHLAARHPVLTRPIRFRLIVDENRVTIRVEVDLSEPARFESELLSGFQDDGFRLELCQATREDVESTNVHPFDTQPVRASFQKLAATISPESRWSDSGKPPEFDDRVHFGFYEDPVFWIEERVSGMAEASDRIIREIDAGEKIPQHLIDLVSGVEERDDTAPAKPSETLEDRLAAAGGEDASILLTKPANREQLEVAREIRNRDAVLVMGPPGTGKTHTIANLIGDFLSCGKTVLISSQKEKALRVIKSMLPAEMQDLCISFSSEEDDVLATVQALTEKLSLVRPEELERKIEAETAARDRTFKALQESRSRLYSRLNAESEKQEIGGRSWTPTEIGTWLHENEALEAVLPGRDTPTGPFPLTEEELRTLYSLSGVVTREVETESLSGMLETDTLPQPEEQAHLAAEASELRDFVRHSTVRVEARGGQGGQRIFRYVAGDLAIEAPEKPGGPVAMLSDWLEKDRTVGIPEPWVASARAAGAAGGAIKARWEKLLAAVQAASELAEKEIGQMDEFAVEIRPDADRPALREALNYFRENRISGEPGFLTKLTQKTRLAALGGSLVNGHVPSTDHDYASVLLRLDLEEARAAAMKLWNDLVQKEGGPAFESLGTDHPEEQVRLRYVPRLEKALSWWTGWAEPLLRKAEVLGINPALITGGTGVGPVESCGALARSVEELLRPAAALDRVMDRLTELRDYVRSVRESLKPAIQKGSKLAVRLSAALDESPEAYQKAWEDRETLRELRPQIDARSELLQRLASGAPAWARAIAERRSTSCPKHAIEAWDWKLLDSSFESYLSTSMADEQKKAEELSSTLRRQTVTLAVDRAWLALSERMRENRALMQKLQGWAQIAARIGRGNGRNVETLRAQARDLMSSCAQAVPCWIMPAERALAMFDGTWKFDVIVLDEASQSDIVSMPLLFLANRAVIAGDDRQVSPAAVGVGDMAVNALSRQYIEGKIANWPIYQAQSSLYDLARTAYDPLMLREHFRSVPPIIGYSNQLSYNGLILPLRDAASTNLVPAIVRCRVNGVREQNDANKAEAEAIVGRIKACIGEKAYDGKTFGVIVMRSGKTGAQIQLINDLLYKALGPEVIQSRRILCGLSPDFQGDERDVIFLSLVDSPDGDKPLRREGAGSDDGMKKRWNVAVSRARDQIWAVYSFDPATQLQEGDIRKTFFDYLSDLEKNGCREEDSGLISELASEVADGLEEKGFTVHKGYRIGAFDLDLVVEENGKKVIVECDGDAGTPIPNAVIARMECQTILERAGWQFVRVRGGAWSRDPESGLWWLMSQLAEKGVRPSAEEKSHETEKPADLVTEVQSKAETFTKTLRVDSDAAEAKRLKRERIIAELRKLGAEVDSEVKKSSRFAG</sequence>
<dbReference type="RefSeq" id="WP_116270125.1">
    <property type="nucleotide sequence ID" value="NZ_BGZJ01000001.1"/>
</dbReference>
<dbReference type="Proteomes" id="UP000266091">
    <property type="component" value="Unassembled WGS sequence"/>
</dbReference>
<dbReference type="Pfam" id="PF13087">
    <property type="entry name" value="AAA_12"/>
    <property type="match status" value="1"/>
</dbReference>
<evidence type="ECO:0000259" key="6">
    <source>
        <dbReference type="Pfam" id="PF13086"/>
    </source>
</evidence>
<dbReference type="Gene3D" id="3.40.50.300">
    <property type="entry name" value="P-loop containing nucleotide triphosphate hydrolases"/>
    <property type="match status" value="3"/>
</dbReference>
<proteinExistence type="inferred from homology"/>
<protein>
    <submittedName>
        <fullName evidence="9">Disulfide isomerase</fullName>
    </submittedName>
</protein>
<evidence type="ECO:0000256" key="5">
    <source>
        <dbReference type="ARBA" id="ARBA00022840"/>
    </source>
</evidence>
<dbReference type="Pfam" id="PF18741">
    <property type="entry name" value="MTES_1575"/>
    <property type="match status" value="1"/>
</dbReference>
<feature type="domain" description="DNA2/NAM7 helicase-like C-terminal" evidence="7">
    <location>
        <begin position="1147"/>
        <end position="1329"/>
    </location>
</feature>
<evidence type="ECO:0000313" key="9">
    <source>
        <dbReference type="EMBL" id="GBO93826.1"/>
    </source>
</evidence>
<dbReference type="InterPro" id="IPR049468">
    <property type="entry name" value="Restrct_endonuc-II-like_dom"/>
</dbReference>
<dbReference type="Pfam" id="PF13086">
    <property type="entry name" value="AAA_11"/>
    <property type="match status" value="1"/>
</dbReference>
<dbReference type="SUPFAM" id="SSF52540">
    <property type="entry name" value="P-loop containing nucleoside triphosphate hydrolases"/>
    <property type="match status" value="1"/>
</dbReference>
<gene>
    <name evidence="9" type="ORF">MESMUL_11800</name>
</gene>
<dbReference type="EMBL" id="BGZJ01000001">
    <property type="protein sequence ID" value="GBO93826.1"/>
    <property type="molecule type" value="Genomic_DNA"/>
</dbReference>